<accession>A0ABP9BQS2</accession>
<comment type="caution">
    <text evidence="2">The sequence shown here is derived from an EMBL/GenBank/DDBJ whole genome shotgun (WGS) entry which is preliminary data.</text>
</comment>
<reference evidence="3" key="1">
    <citation type="journal article" date="2019" name="Int. J. Syst. Evol. Microbiol.">
        <title>The Global Catalogue of Microorganisms (GCM) 10K type strain sequencing project: providing services to taxonomists for standard genome sequencing and annotation.</title>
        <authorList>
            <consortium name="The Broad Institute Genomics Platform"/>
            <consortium name="The Broad Institute Genome Sequencing Center for Infectious Disease"/>
            <person name="Wu L."/>
            <person name="Ma J."/>
        </authorList>
    </citation>
    <scope>NUCLEOTIDE SEQUENCE [LARGE SCALE GENOMIC DNA]</scope>
    <source>
        <strain evidence="3">JCM 18204</strain>
    </source>
</reference>
<name>A0ABP9BQS2_9GAMM</name>
<feature type="signal peptide" evidence="1">
    <location>
        <begin position="1"/>
        <end position="19"/>
    </location>
</feature>
<sequence length="231" mass="23786">MNAIRTTAIALLTCLPLLACSDNSPTPADVADAPETMIGKAVKQATDEARQELANGNITLSRNGSSVDAEITPQGDLLVGGKAVPIDETQRKLLLEYRGKIVNIAEAGIGIGIEGADLAGKAVGEALKGVFTGNTDQIEQKIEAEAKGIEQAATKLCERLPALLDAQNRLAAALPAFQPYAKMDQTDVDECGKDGNFNVDIPGTTINADIAGDADAGNAAAEAEAASTDAK</sequence>
<feature type="chain" id="PRO_5045989904" description="DUF2884 family protein" evidence="1">
    <location>
        <begin position="20"/>
        <end position="231"/>
    </location>
</feature>
<evidence type="ECO:0000313" key="2">
    <source>
        <dbReference type="EMBL" id="GAA4799115.1"/>
    </source>
</evidence>
<proteinExistence type="predicted"/>
<keyword evidence="1" id="KW-0732">Signal</keyword>
<evidence type="ECO:0000313" key="3">
    <source>
        <dbReference type="Proteomes" id="UP001499959"/>
    </source>
</evidence>
<gene>
    <name evidence="2" type="ORF">GCM10023307_26710</name>
</gene>
<keyword evidence="3" id="KW-1185">Reference proteome</keyword>
<dbReference type="EMBL" id="BAABJE010000014">
    <property type="protein sequence ID" value="GAA4799115.1"/>
    <property type="molecule type" value="Genomic_DNA"/>
</dbReference>
<evidence type="ECO:0008006" key="4">
    <source>
        <dbReference type="Google" id="ProtNLM"/>
    </source>
</evidence>
<evidence type="ECO:0000256" key="1">
    <source>
        <dbReference type="SAM" id="SignalP"/>
    </source>
</evidence>
<organism evidence="2 3">
    <name type="scientific">Lysobacter hankyongensis</name>
    <dbReference type="NCBI Taxonomy" id="1176535"/>
    <lineage>
        <taxon>Bacteria</taxon>
        <taxon>Pseudomonadati</taxon>
        <taxon>Pseudomonadota</taxon>
        <taxon>Gammaproteobacteria</taxon>
        <taxon>Lysobacterales</taxon>
        <taxon>Lysobacteraceae</taxon>
        <taxon>Lysobacter</taxon>
    </lineage>
</organism>
<dbReference type="Proteomes" id="UP001499959">
    <property type="component" value="Unassembled WGS sequence"/>
</dbReference>
<protein>
    <recommendedName>
        <fullName evidence="4">DUF2884 family protein</fullName>
    </recommendedName>
</protein>
<dbReference type="RefSeq" id="WP_345303835.1">
    <property type="nucleotide sequence ID" value="NZ_BAABJE010000014.1"/>
</dbReference>